<evidence type="ECO:0000256" key="2">
    <source>
        <dbReference type="SAM" id="MobiDB-lite"/>
    </source>
</evidence>
<feature type="domain" description="Aminotransferase class I/classII large" evidence="3">
    <location>
        <begin position="88"/>
        <end position="424"/>
    </location>
</feature>
<sequence>MGDIQQDTSASRSPEPSLSSRVKDNLQPDKLGEIRAYCYYKQYDPNTNPDGIVALAIAENKLMRNEITQHINDNFLITPWHLTYGEGPVGTAALRKELTSYVNQVFKPYMPVEDYHICMCNGAGNAVHNLAFCVGEPGDGILLSKPLYTGFLSDIEAGAKIKVVQVPMEGVDPASPEAAKKFEETLLESERAGTRIRAILIPNPHNPLGRPYNEEAWIAFLRLCSKYNIHLISDEVYAQSWFPSDDFPKPPLFTSILSLDLEKYINPALVHVIYAMSKDFCANGIRIGCLISPFNPEMISAFKSITGFTRPSQLAEQVWLNLLKDRPYLEDYFPELRRRMADSYAYTTNRFKEYGIPYTAACFSPCLWIDLSRYLEDDSEEAELALAWRLVKAKVWVAMGAIFGSEKHGNYRITFATPREELALGLDRMFEVLDGIRRP</sequence>
<protein>
    <recommendedName>
        <fullName evidence="3">Aminotransferase class I/classII large domain-containing protein</fullName>
    </recommendedName>
</protein>
<dbReference type="SUPFAM" id="SSF53383">
    <property type="entry name" value="PLP-dependent transferases"/>
    <property type="match status" value="1"/>
</dbReference>
<gene>
    <name evidence="4" type="ORF">M409DRAFT_21919</name>
</gene>
<dbReference type="InterPro" id="IPR004839">
    <property type="entry name" value="Aminotransferase_I/II_large"/>
</dbReference>
<dbReference type="Pfam" id="PF00155">
    <property type="entry name" value="Aminotran_1_2"/>
    <property type="match status" value="1"/>
</dbReference>
<evidence type="ECO:0000313" key="4">
    <source>
        <dbReference type="EMBL" id="KAF2167768.1"/>
    </source>
</evidence>
<dbReference type="GO" id="GO:0006520">
    <property type="term" value="P:amino acid metabolic process"/>
    <property type="evidence" value="ECO:0007669"/>
    <property type="project" value="TreeGrafter"/>
</dbReference>
<dbReference type="GO" id="GO:0008483">
    <property type="term" value="F:transaminase activity"/>
    <property type="evidence" value="ECO:0007669"/>
    <property type="project" value="TreeGrafter"/>
</dbReference>
<feature type="region of interest" description="Disordered" evidence="2">
    <location>
        <begin position="1"/>
        <end position="25"/>
    </location>
</feature>
<dbReference type="GO" id="GO:0030170">
    <property type="term" value="F:pyridoxal phosphate binding"/>
    <property type="evidence" value="ECO:0007669"/>
    <property type="project" value="InterPro"/>
</dbReference>
<dbReference type="CDD" id="cd00609">
    <property type="entry name" value="AAT_like"/>
    <property type="match status" value="1"/>
</dbReference>
<dbReference type="InterPro" id="IPR050478">
    <property type="entry name" value="Ethylene_sulfur-biosynth"/>
</dbReference>
<dbReference type="EMBL" id="ML993592">
    <property type="protein sequence ID" value="KAF2167768.1"/>
    <property type="molecule type" value="Genomic_DNA"/>
</dbReference>
<name>A0A6A6CNG4_ZASCE</name>
<dbReference type="PRINTS" id="PR00753">
    <property type="entry name" value="ACCSYNTHASE"/>
</dbReference>
<dbReference type="InterPro" id="IPR015422">
    <property type="entry name" value="PyrdxlP-dep_Trfase_small"/>
</dbReference>
<dbReference type="InterPro" id="IPR015421">
    <property type="entry name" value="PyrdxlP-dep_Trfase_major"/>
</dbReference>
<keyword evidence="1" id="KW-0663">Pyridoxal phosphate</keyword>
<accession>A0A6A6CNG4</accession>
<dbReference type="Gene3D" id="3.40.640.10">
    <property type="entry name" value="Type I PLP-dependent aspartate aminotransferase-like (Major domain)"/>
    <property type="match status" value="1"/>
</dbReference>
<feature type="compositionally biased region" description="Low complexity" evidence="2">
    <location>
        <begin position="9"/>
        <end position="20"/>
    </location>
</feature>
<keyword evidence="5" id="KW-1185">Reference proteome</keyword>
<dbReference type="InterPro" id="IPR015424">
    <property type="entry name" value="PyrdxlP-dep_Trfase"/>
</dbReference>
<reference evidence="4" key="1">
    <citation type="journal article" date="2020" name="Stud. Mycol.">
        <title>101 Dothideomycetes genomes: a test case for predicting lifestyles and emergence of pathogens.</title>
        <authorList>
            <person name="Haridas S."/>
            <person name="Albert R."/>
            <person name="Binder M."/>
            <person name="Bloem J."/>
            <person name="Labutti K."/>
            <person name="Salamov A."/>
            <person name="Andreopoulos B."/>
            <person name="Baker S."/>
            <person name="Barry K."/>
            <person name="Bills G."/>
            <person name="Bluhm B."/>
            <person name="Cannon C."/>
            <person name="Castanera R."/>
            <person name="Culley D."/>
            <person name="Daum C."/>
            <person name="Ezra D."/>
            <person name="Gonzalez J."/>
            <person name="Henrissat B."/>
            <person name="Kuo A."/>
            <person name="Liang C."/>
            <person name="Lipzen A."/>
            <person name="Lutzoni F."/>
            <person name="Magnuson J."/>
            <person name="Mondo S."/>
            <person name="Nolan M."/>
            <person name="Ohm R."/>
            <person name="Pangilinan J."/>
            <person name="Park H.-J."/>
            <person name="Ramirez L."/>
            <person name="Alfaro M."/>
            <person name="Sun H."/>
            <person name="Tritt A."/>
            <person name="Yoshinaga Y."/>
            <person name="Zwiers L.-H."/>
            <person name="Turgeon B."/>
            <person name="Goodwin S."/>
            <person name="Spatafora J."/>
            <person name="Crous P."/>
            <person name="Grigoriev I."/>
        </authorList>
    </citation>
    <scope>NUCLEOTIDE SEQUENCE</scope>
    <source>
        <strain evidence="4">ATCC 36951</strain>
    </source>
</reference>
<dbReference type="AlphaFoldDB" id="A0A6A6CNG4"/>
<dbReference type="Proteomes" id="UP000799537">
    <property type="component" value="Unassembled WGS sequence"/>
</dbReference>
<organism evidence="4 5">
    <name type="scientific">Zasmidium cellare ATCC 36951</name>
    <dbReference type="NCBI Taxonomy" id="1080233"/>
    <lineage>
        <taxon>Eukaryota</taxon>
        <taxon>Fungi</taxon>
        <taxon>Dikarya</taxon>
        <taxon>Ascomycota</taxon>
        <taxon>Pezizomycotina</taxon>
        <taxon>Dothideomycetes</taxon>
        <taxon>Dothideomycetidae</taxon>
        <taxon>Mycosphaerellales</taxon>
        <taxon>Mycosphaerellaceae</taxon>
        <taxon>Zasmidium</taxon>
    </lineage>
</organism>
<proteinExistence type="predicted"/>
<evidence type="ECO:0000313" key="5">
    <source>
        <dbReference type="Proteomes" id="UP000799537"/>
    </source>
</evidence>
<dbReference type="RefSeq" id="XP_033668657.1">
    <property type="nucleotide sequence ID" value="XM_033806092.1"/>
</dbReference>
<dbReference type="PANTHER" id="PTHR43795">
    <property type="entry name" value="BIFUNCTIONAL ASPARTATE AMINOTRANSFERASE AND GLUTAMATE/ASPARTATE-PREPHENATE AMINOTRANSFERASE-RELATED"/>
    <property type="match status" value="1"/>
</dbReference>
<dbReference type="GeneID" id="54559364"/>
<dbReference type="OrthoDB" id="7042322at2759"/>
<dbReference type="PANTHER" id="PTHR43795:SF39">
    <property type="entry name" value="AMINOTRANSFERASE CLASS I_CLASSII DOMAIN-CONTAINING PROTEIN"/>
    <property type="match status" value="1"/>
</dbReference>
<dbReference type="Gene3D" id="3.90.1150.10">
    <property type="entry name" value="Aspartate Aminotransferase, domain 1"/>
    <property type="match status" value="1"/>
</dbReference>
<evidence type="ECO:0000259" key="3">
    <source>
        <dbReference type="Pfam" id="PF00155"/>
    </source>
</evidence>
<evidence type="ECO:0000256" key="1">
    <source>
        <dbReference type="ARBA" id="ARBA00022898"/>
    </source>
</evidence>